<keyword evidence="3" id="KW-0732">Signal</keyword>
<evidence type="ECO:0000256" key="1">
    <source>
        <dbReference type="ARBA" id="ARBA00004167"/>
    </source>
</evidence>
<protein>
    <recommendedName>
        <fullName evidence="8">WSC domain-containing protein</fullName>
    </recommendedName>
</protein>
<dbReference type="GO" id="GO:0005886">
    <property type="term" value="C:plasma membrane"/>
    <property type="evidence" value="ECO:0007669"/>
    <property type="project" value="TreeGrafter"/>
</dbReference>
<dbReference type="InterPro" id="IPR011047">
    <property type="entry name" value="Quinoprotein_ADH-like_sf"/>
</dbReference>
<feature type="domain" description="WSC" evidence="8">
    <location>
        <begin position="1149"/>
        <end position="1241"/>
    </location>
</feature>
<reference evidence="9 10" key="1">
    <citation type="submission" date="2020-03" db="EMBL/GenBank/DDBJ databases">
        <title>Draft Genome Sequence of Cudoniella acicularis.</title>
        <authorList>
            <person name="Buettner E."/>
            <person name="Kellner H."/>
        </authorList>
    </citation>
    <scope>NUCLEOTIDE SEQUENCE [LARGE SCALE GENOMIC DNA]</scope>
    <source>
        <strain evidence="9 10">DSM 108380</strain>
    </source>
</reference>
<keyword evidence="6" id="KW-0325">Glycoprotein</keyword>
<dbReference type="Pfam" id="PF01822">
    <property type="entry name" value="WSC"/>
    <property type="match status" value="5"/>
</dbReference>
<evidence type="ECO:0000313" key="10">
    <source>
        <dbReference type="Proteomes" id="UP000566819"/>
    </source>
</evidence>
<comment type="caution">
    <text evidence="9">The sequence shown here is derived from an EMBL/GenBank/DDBJ whole genome shotgun (WGS) entry which is preliminary data.</text>
</comment>
<sequence>MDPSIVGSSQFGQLFKTLLPGSYNGAPEQIYSQPLVYTTSDGVQYIYVATTQNNLYKLNAKTGAIVAQRNLHIPFLTADLNGCVDINPHVGVTATGVIDPDTDTLYLTSKTYANQSGGNGPQGRPAGRYYLHAINVNDLSEQPNFPVDLEGTVARNNPIRSFNGGIHHQRPALIHTGQFIYAGFASHCVQWNFTGWIMGWDKTTGANVERWAMEGAGVPNTTPGGGIWMSGGGISSDDAGSLFLASGNGYASQLSTIPVNGRNPPTALEEAALHLTINSDGSLTIVDFFMPWEKTQLDGADRDLGTTPLELLPSEFSCGDIKRIGVVTGKSGKTYWLNLDDLGGYQNGPNKLDDIIQVYQNENSVYSGAGVYPLEGGYIYINVIQYPTHVFKFSCSNGAPSFTKVADSPGNNAYVLGTGHGTVTSLNGQPGTGLLWTSDVQGLNLRIYNAVPQNGNLTMINSFNIPGVTKFTRPVFGDGRVYIGTNLGYIYGFGSPVNLPINCTSPLNFGTANLNTPTAQITINCTTNILVTVSNITLTGDPNFNISGLPTLPLTVAADSTFSFQAAFNPQTVGPLSSDVLVGTTNGIAGYSISTPITLRGAGQSVNPLLVVSPVTLAFQGVITGAQVGGVNESVIFTNLGNSDLTISNILFSVTSETGPFVPANITSSGSQVGPFTFIGLPSVIPGNSGVTVTVNFDTSVSGNFATYINVLSDGGEKIFDTVGTSGSAPVALLEFQTPDGQEWVQYQQGQNFTFGNVTENTTRYLKMRLTNNATADSARLSLTVSKPPFGVAGIIGANNQVDLAEGTTLAPGENATATLYCSVPKEQWNTDPYSGNAQWTMNVDDPNFGKQYIQFDCNAVSEQAPPLQPNGLGFYRYTGCFKDNNPGRQLKTQLYSSPNNTEAMCISVCTAAGLTFCGTQYTQECWGGPNIPNLMVDDSNCNYACTGDVNQICGGNGVGSNAGGSYISLFADSRTFNGNMTTTTPTGPFVNPGVGGYTSLGCYTEGNGVRALQQQITPVAKTVANCVAGCSASSYQYAGLEYGGECWCGNYLGTGSVPTASTDCSMTCADNSTEYCGASSRLNIYQRGNGIVSLSSSSSTSSSSSSLATSSAPTLSGNFSTTLTSSISTTQPAMPTPTGPQIKQFVGNWAFQGCWTEGINTRALSSKTYANDSMTLESCAAFCTSYIMFGVEYGRECYCGNILAPSSMNATSQSDCYFLCPGNGLEFCGASNRLELYAAISSATSTTVASNTSTALTNVPTTIDTATMTKSSVTLSSSTSSSQGSALSTVVPTNSSTISSGSAPSSTSSAITSSSTSVSSLILSNISSGSVTSSASSATITLSLASSSSAVPSTSSTSTSTQTEPTIVPSAGPYRYLGCYTDATNARALSSAFYPNNTNTIALCASECSAYTYFGAEYGRECWCGNSFGAGSVITQDSDCSITCAGDPTSYCGAGNRLSVYIKNGTLSSGGSNFSQNLVAVPALIGTSLLSQSLSTGTSSSSSVVSPSSAPSTTSSSLLSSSSSTSTSSASSTSSKPTPAVSPGNANFTYFSCVTEPSSGRLLPSQVLYNGTGMTIEMCLSTCWDYAYAGVEYGRECWCGNTLNVAGNLGATPSANVSDSQCNFLCPGNSTEYCGAGSRLNLYWFDSVKAAANANAGVVVGGNATSSAVSVPL</sequence>
<feature type="domain" description="WSC" evidence="8">
    <location>
        <begin position="875"/>
        <end position="970"/>
    </location>
</feature>
<dbReference type="OrthoDB" id="5985073at2759"/>
<evidence type="ECO:0000256" key="7">
    <source>
        <dbReference type="SAM" id="MobiDB-lite"/>
    </source>
</evidence>
<evidence type="ECO:0000256" key="4">
    <source>
        <dbReference type="ARBA" id="ARBA00022989"/>
    </source>
</evidence>
<evidence type="ECO:0000313" key="9">
    <source>
        <dbReference type="EMBL" id="KAF4635933.1"/>
    </source>
</evidence>
<dbReference type="EMBL" id="JAAMPI010000092">
    <property type="protein sequence ID" value="KAF4635933.1"/>
    <property type="molecule type" value="Genomic_DNA"/>
</dbReference>
<organism evidence="9 10">
    <name type="scientific">Cudoniella acicularis</name>
    <dbReference type="NCBI Taxonomy" id="354080"/>
    <lineage>
        <taxon>Eukaryota</taxon>
        <taxon>Fungi</taxon>
        <taxon>Dikarya</taxon>
        <taxon>Ascomycota</taxon>
        <taxon>Pezizomycotina</taxon>
        <taxon>Leotiomycetes</taxon>
        <taxon>Helotiales</taxon>
        <taxon>Tricladiaceae</taxon>
        <taxon>Cudoniella</taxon>
    </lineage>
</organism>
<keyword evidence="2" id="KW-0812">Transmembrane</keyword>
<feature type="region of interest" description="Disordered" evidence="7">
    <location>
        <begin position="1499"/>
        <end position="1542"/>
    </location>
</feature>
<keyword evidence="4" id="KW-1133">Transmembrane helix</keyword>
<evidence type="ECO:0000256" key="6">
    <source>
        <dbReference type="ARBA" id="ARBA00023180"/>
    </source>
</evidence>
<accession>A0A8H4RUN9</accession>
<evidence type="ECO:0000256" key="3">
    <source>
        <dbReference type="ARBA" id="ARBA00022729"/>
    </source>
</evidence>
<proteinExistence type="predicted"/>
<dbReference type="InterPro" id="IPR002889">
    <property type="entry name" value="WSC_carb-bd"/>
</dbReference>
<keyword evidence="10" id="KW-1185">Reference proteome</keyword>
<dbReference type="Proteomes" id="UP000566819">
    <property type="component" value="Unassembled WGS sequence"/>
</dbReference>
<feature type="domain" description="WSC" evidence="8">
    <location>
        <begin position="1374"/>
        <end position="1465"/>
    </location>
</feature>
<dbReference type="InterPro" id="IPR051836">
    <property type="entry name" value="Kremen_rcpt"/>
</dbReference>
<dbReference type="PROSITE" id="PS51212">
    <property type="entry name" value="WSC"/>
    <property type="match status" value="5"/>
</dbReference>
<feature type="domain" description="WSC" evidence="8">
    <location>
        <begin position="1548"/>
        <end position="1647"/>
    </location>
</feature>
<dbReference type="PANTHER" id="PTHR24269">
    <property type="entry name" value="KREMEN PROTEIN"/>
    <property type="match status" value="1"/>
</dbReference>
<evidence type="ECO:0000256" key="2">
    <source>
        <dbReference type="ARBA" id="ARBA00022692"/>
    </source>
</evidence>
<evidence type="ECO:0000259" key="8">
    <source>
        <dbReference type="PROSITE" id="PS51212"/>
    </source>
</evidence>
<feature type="domain" description="WSC" evidence="8">
    <location>
        <begin position="997"/>
        <end position="1089"/>
    </location>
</feature>
<name>A0A8H4RUN9_9HELO</name>
<comment type="subcellular location">
    <subcellularLocation>
        <location evidence="1">Membrane</location>
        <topology evidence="1">Single-pass membrane protein</topology>
    </subcellularLocation>
</comment>
<evidence type="ECO:0000256" key="5">
    <source>
        <dbReference type="ARBA" id="ARBA00023136"/>
    </source>
</evidence>
<dbReference type="SUPFAM" id="SSF50998">
    <property type="entry name" value="Quinoprotein alcohol dehydrogenase-like"/>
    <property type="match status" value="1"/>
</dbReference>
<gene>
    <name evidence="9" type="ORF">G7Y89_g2164</name>
</gene>
<keyword evidence="5" id="KW-0472">Membrane</keyword>
<dbReference type="SMART" id="SM00321">
    <property type="entry name" value="WSC"/>
    <property type="match status" value="5"/>
</dbReference>
<dbReference type="PANTHER" id="PTHR24269:SF16">
    <property type="entry name" value="PROTEIN SLG1"/>
    <property type="match status" value="1"/>
</dbReference>